<comment type="caution">
    <text evidence="2">The sequence shown here is derived from an EMBL/GenBank/DDBJ whole genome shotgun (WGS) entry which is preliminary data.</text>
</comment>
<accession>A0A9P4XXN7</accession>
<evidence type="ECO:0000313" key="3">
    <source>
        <dbReference type="Proteomes" id="UP000803844"/>
    </source>
</evidence>
<evidence type="ECO:0000256" key="1">
    <source>
        <dbReference type="SAM" id="MobiDB-lite"/>
    </source>
</evidence>
<sequence>MLCDQLDKSSEQERHREILGWDGRWDTREDGSTGGTTPGGVPSLTSESETLGLTNRAGGVKGEPGTMRLHPKNATTDLFGL</sequence>
<reference evidence="2" key="1">
    <citation type="journal article" date="2020" name="Phytopathology">
        <title>Genome sequence of the chestnut blight fungus Cryphonectria parasitica EP155: A fundamental resource for an archetypical invasive plant pathogen.</title>
        <authorList>
            <person name="Crouch J.A."/>
            <person name="Dawe A."/>
            <person name="Aerts A."/>
            <person name="Barry K."/>
            <person name="Churchill A.C.L."/>
            <person name="Grimwood J."/>
            <person name="Hillman B."/>
            <person name="Milgroom M.G."/>
            <person name="Pangilinan J."/>
            <person name="Smith M."/>
            <person name="Salamov A."/>
            <person name="Schmutz J."/>
            <person name="Yadav J."/>
            <person name="Grigoriev I.V."/>
            <person name="Nuss D."/>
        </authorList>
    </citation>
    <scope>NUCLEOTIDE SEQUENCE</scope>
    <source>
        <strain evidence="2">EP155</strain>
    </source>
</reference>
<organism evidence="2 3">
    <name type="scientific">Cryphonectria parasitica (strain ATCC 38755 / EP155)</name>
    <dbReference type="NCBI Taxonomy" id="660469"/>
    <lineage>
        <taxon>Eukaryota</taxon>
        <taxon>Fungi</taxon>
        <taxon>Dikarya</taxon>
        <taxon>Ascomycota</taxon>
        <taxon>Pezizomycotina</taxon>
        <taxon>Sordariomycetes</taxon>
        <taxon>Sordariomycetidae</taxon>
        <taxon>Diaporthales</taxon>
        <taxon>Cryphonectriaceae</taxon>
        <taxon>Cryphonectria-Endothia species complex</taxon>
        <taxon>Cryphonectria</taxon>
    </lineage>
</organism>
<feature type="region of interest" description="Disordered" evidence="1">
    <location>
        <begin position="1"/>
        <end position="81"/>
    </location>
</feature>
<protein>
    <submittedName>
        <fullName evidence="2">Uncharacterized protein</fullName>
    </submittedName>
</protein>
<gene>
    <name evidence="2" type="ORF">M406DRAFT_103167</name>
</gene>
<feature type="compositionally biased region" description="Basic and acidic residues" evidence="1">
    <location>
        <begin position="1"/>
        <end position="31"/>
    </location>
</feature>
<dbReference type="AlphaFoldDB" id="A0A9P4XXN7"/>
<proteinExistence type="predicted"/>
<keyword evidence="3" id="KW-1185">Reference proteome</keyword>
<dbReference type="Proteomes" id="UP000803844">
    <property type="component" value="Unassembled WGS sequence"/>
</dbReference>
<dbReference type="GeneID" id="63832181"/>
<name>A0A9P4XXN7_CRYP1</name>
<dbReference type="EMBL" id="MU032350">
    <property type="protein sequence ID" value="KAF3762465.1"/>
    <property type="molecule type" value="Genomic_DNA"/>
</dbReference>
<dbReference type="RefSeq" id="XP_040773444.1">
    <property type="nucleotide sequence ID" value="XM_040915052.1"/>
</dbReference>
<evidence type="ECO:0000313" key="2">
    <source>
        <dbReference type="EMBL" id="KAF3762465.1"/>
    </source>
</evidence>